<evidence type="ECO:0000256" key="2">
    <source>
        <dbReference type="ARBA" id="ARBA00008352"/>
    </source>
</evidence>
<dbReference type="GO" id="GO:0006384">
    <property type="term" value="P:transcription initiation at RNA polymerase III promoter"/>
    <property type="evidence" value="ECO:0007669"/>
    <property type="project" value="EnsemblFungi"/>
</dbReference>
<dbReference type="EMBL" id="HE650830">
    <property type="protein sequence ID" value="CCF60297.1"/>
    <property type="molecule type" value="Genomic_DNA"/>
</dbReference>
<feature type="region of interest" description="Disordered" evidence="5">
    <location>
        <begin position="165"/>
        <end position="226"/>
    </location>
</feature>
<dbReference type="PANTHER" id="PTHR15367">
    <property type="entry name" value="DNA-DIRECTED RNA POLYMERASE III"/>
    <property type="match status" value="1"/>
</dbReference>
<dbReference type="FunCoup" id="H2B0Z7">
    <property type="interactions" value="98"/>
</dbReference>
<comment type="function">
    <text evidence="4">DNA-dependent RNA polymerase catalyzes the transcription of DNA into RNA using the four ribonucleoside triphosphates as substrates. Specific peripheric component of RNA polymerase III which synthesizes small RNAs, such as 5S rRNA and tRNAs.</text>
</comment>
<dbReference type="InterPro" id="IPR024661">
    <property type="entry name" value="RNA_pol_III_Rpc31"/>
</dbReference>
<evidence type="ECO:0000313" key="6">
    <source>
        <dbReference type="EMBL" id="CCF60297.1"/>
    </source>
</evidence>
<dbReference type="HOGENOM" id="CLU_072641_2_0_1"/>
<dbReference type="GO" id="GO:0003899">
    <property type="term" value="F:DNA-directed RNA polymerase activity"/>
    <property type="evidence" value="ECO:0007669"/>
    <property type="project" value="EnsemblFungi"/>
</dbReference>
<reference evidence="6 7" key="1">
    <citation type="journal article" date="2011" name="Proc. Natl. Acad. Sci. U.S.A.">
        <title>Evolutionary erosion of yeast sex chromosomes by mating-type switching accidents.</title>
        <authorList>
            <person name="Gordon J.L."/>
            <person name="Armisen D."/>
            <person name="Proux-Wera E."/>
            <person name="Oheigeartaigh S.S."/>
            <person name="Byrne K.P."/>
            <person name="Wolfe K.H."/>
        </authorList>
    </citation>
    <scope>NUCLEOTIDE SEQUENCE [LARGE SCALE GENOMIC DNA]</scope>
    <source>
        <strain evidence="7">ATCC 22294 / BCRC 22015 / CBS 2517 / CECT 1963 / NBRC 1671 / NRRL Y-8276</strain>
    </source>
</reference>
<dbReference type="KEGG" id="kaf:KAFR_0J02330"/>
<evidence type="ECO:0000313" key="7">
    <source>
        <dbReference type="Proteomes" id="UP000005220"/>
    </source>
</evidence>
<protein>
    <recommendedName>
        <fullName evidence="4">DNA-directed RNA polymerase III subunit</fullName>
    </recommendedName>
</protein>
<name>H2B0Z7_KAZAF</name>
<comment type="subunit">
    <text evidence="4">Component of the RNA polymerase III (Pol III) complex.</text>
</comment>
<dbReference type="GO" id="GO:0042797">
    <property type="term" value="P:tRNA transcription by RNA polymerase III"/>
    <property type="evidence" value="ECO:0007669"/>
    <property type="project" value="EnsemblFungi"/>
</dbReference>
<dbReference type="GO" id="GO:0006386">
    <property type="term" value="P:termination of RNA polymerase III transcription"/>
    <property type="evidence" value="ECO:0007669"/>
    <property type="project" value="EnsemblFungi"/>
</dbReference>
<dbReference type="InParanoid" id="H2B0Z7"/>
<keyword evidence="7" id="KW-1185">Reference proteome</keyword>
<organism evidence="6 7">
    <name type="scientific">Kazachstania africana (strain ATCC 22294 / BCRC 22015 / CBS 2517 / CECT 1963 / NBRC 1671 / NRRL Y-8276)</name>
    <name type="common">Yeast</name>
    <name type="synonym">Kluyveromyces africanus</name>
    <dbReference type="NCBI Taxonomy" id="1071382"/>
    <lineage>
        <taxon>Eukaryota</taxon>
        <taxon>Fungi</taxon>
        <taxon>Dikarya</taxon>
        <taxon>Ascomycota</taxon>
        <taxon>Saccharomycotina</taxon>
        <taxon>Saccharomycetes</taxon>
        <taxon>Saccharomycetales</taxon>
        <taxon>Saccharomycetaceae</taxon>
        <taxon>Kazachstania</taxon>
    </lineage>
</organism>
<feature type="compositionally biased region" description="Acidic residues" evidence="5">
    <location>
        <begin position="180"/>
        <end position="200"/>
    </location>
</feature>
<dbReference type="STRING" id="1071382.H2B0Z7"/>
<comment type="similarity">
    <text evidence="2 4">Belongs to the eukaryotic RPC7 RNA polymerase subunit family.</text>
</comment>
<accession>H2B0Z7</accession>
<dbReference type="PANTHER" id="PTHR15367:SF2">
    <property type="entry name" value="DNA-DIRECTED RNA POLYMERASE III SUBUNIT"/>
    <property type="match status" value="1"/>
</dbReference>
<dbReference type="RefSeq" id="XP_003959432.1">
    <property type="nucleotide sequence ID" value="XM_003959383.1"/>
</dbReference>
<proteinExistence type="inferred from homology"/>
<evidence type="ECO:0000256" key="1">
    <source>
        <dbReference type="ARBA" id="ARBA00004123"/>
    </source>
</evidence>
<evidence type="ECO:0000256" key="5">
    <source>
        <dbReference type="SAM" id="MobiDB-lite"/>
    </source>
</evidence>
<keyword evidence="3 4" id="KW-0539">Nucleus</keyword>
<dbReference type="GeneID" id="13883946"/>
<dbReference type="AlphaFoldDB" id="H2B0Z7"/>
<gene>
    <name evidence="6" type="primary">KAFR0J02330</name>
    <name evidence="6" type="ORF">KAFR_0J02330</name>
</gene>
<dbReference type="OrthoDB" id="5377312at2759"/>
<dbReference type="GO" id="GO:0005666">
    <property type="term" value="C:RNA polymerase III complex"/>
    <property type="evidence" value="ECO:0007669"/>
    <property type="project" value="UniProtKB-UniRule"/>
</dbReference>
<dbReference type="Proteomes" id="UP000005220">
    <property type="component" value="Chromosome 10"/>
</dbReference>
<evidence type="ECO:0000256" key="4">
    <source>
        <dbReference type="PIRNR" id="PIRNR000777"/>
    </source>
</evidence>
<comment type="subcellular location">
    <subcellularLocation>
        <location evidence="1 4">Nucleus</location>
    </subcellularLocation>
</comment>
<sequence length="226" mass="25191">MSFRRGGAAGGNQRQALPFGLAYTDVSEAHETEFPSIPLPVNNPMNDTEKSIALNYINLNNVINDGPFHTGTTAEASQDNGSIERYSDKYSKKKNVGTVSIDDFPFHIQNFPSELYNVMGINKKKKKTLLLSKSKMNELDIFTGAKTDGSAINGLSMLEKFKELAEDAEDDNDNEKKDNEDENVVSDNNFDDDEDDDDDYNAEKYFDDGDDDGYGNEDDYGDEPAF</sequence>
<dbReference type="PIRSF" id="PIRSF000777">
    <property type="entry name" value="RNA_polIII_C31"/>
    <property type="match status" value="1"/>
</dbReference>
<feature type="compositionally biased region" description="Acidic residues" evidence="5">
    <location>
        <begin position="208"/>
        <end position="226"/>
    </location>
</feature>
<dbReference type="eggNOG" id="ENOG502RZ0V">
    <property type="taxonomic scope" value="Eukaryota"/>
</dbReference>
<dbReference type="Pfam" id="PF11705">
    <property type="entry name" value="RNA_pol_3_Rpc31"/>
    <property type="match status" value="1"/>
</dbReference>
<evidence type="ECO:0000256" key="3">
    <source>
        <dbReference type="ARBA" id="ARBA00023242"/>
    </source>
</evidence>